<dbReference type="GO" id="GO:0006171">
    <property type="term" value="P:cAMP biosynthetic process"/>
    <property type="evidence" value="ECO:0000318"/>
    <property type="project" value="GO_Central"/>
</dbReference>
<dbReference type="InterPro" id="IPR001054">
    <property type="entry name" value="A/G_cyclase"/>
</dbReference>
<evidence type="ECO:0000256" key="5">
    <source>
        <dbReference type="ARBA" id="ARBA00022692"/>
    </source>
</evidence>
<dbReference type="GO" id="GO:0005886">
    <property type="term" value="C:plasma membrane"/>
    <property type="evidence" value="ECO:0000318"/>
    <property type="project" value="GO_Central"/>
</dbReference>
<gene>
    <name evidence="17" type="ORF">TVAG_236040</name>
</gene>
<reference evidence="17" key="1">
    <citation type="submission" date="2006-10" db="EMBL/GenBank/DDBJ databases">
        <authorList>
            <person name="Amadeo P."/>
            <person name="Zhao Q."/>
            <person name="Wortman J."/>
            <person name="Fraser-Liggett C."/>
            <person name="Carlton J."/>
        </authorList>
    </citation>
    <scope>NUCLEOTIDE SEQUENCE</scope>
    <source>
        <strain evidence="17">G3</strain>
    </source>
</reference>
<dbReference type="PANTHER" id="PTHR45627">
    <property type="entry name" value="ADENYLATE CYCLASE TYPE 1"/>
    <property type="match status" value="1"/>
</dbReference>
<dbReference type="InParanoid" id="A2F7J9"/>
<evidence type="ECO:0000256" key="9">
    <source>
        <dbReference type="ARBA" id="ARBA00022842"/>
    </source>
</evidence>
<feature type="transmembrane region" description="Helical" evidence="15">
    <location>
        <begin position="820"/>
        <end position="842"/>
    </location>
</feature>
<evidence type="ECO:0000256" key="13">
    <source>
        <dbReference type="ARBA" id="ARBA00023239"/>
    </source>
</evidence>
<evidence type="ECO:0000256" key="12">
    <source>
        <dbReference type="ARBA" id="ARBA00023136"/>
    </source>
</evidence>
<dbReference type="GO" id="GO:0035556">
    <property type="term" value="P:intracellular signal transduction"/>
    <property type="evidence" value="ECO:0007669"/>
    <property type="project" value="InterPro"/>
</dbReference>
<evidence type="ECO:0000256" key="6">
    <source>
        <dbReference type="ARBA" id="ARBA00022723"/>
    </source>
</evidence>
<evidence type="ECO:0000259" key="16">
    <source>
        <dbReference type="PROSITE" id="PS50125"/>
    </source>
</evidence>
<dbReference type="PANTHER" id="PTHR45627:SF12">
    <property type="entry name" value="ADENYLATE CYCLASE TYPE 2"/>
    <property type="match status" value="1"/>
</dbReference>
<dbReference type="KEGG" id="tva:4756910"/>
<dbReference type="InterPro" id="IPR029787">
    <property type="entry name" value="Nucleotide_cyclase"/>
</dbReference>
<evidence type="ECO:0000256" key="8">
    <source>
        <dbReference type="ARBA" id="ARBA00022840"/>
    </source>
</evidence>
<keyword evidence="5 15" id="KW-0812">Transmembrane</keyword>
<dbReference type="RefSeq" id="XP_001312036.1">
    <property type="nucleotide sequence ID" value="XM_001312035.1"/>
</dbReference>
<dbReference type="SMR" id="A2F7J9"/>
<dbReference type="Proteomes" id="UP000001542">
    <property type="component" value="Unassembled WGS sequence"/>
</dbReference>
<feature type="transmembrane region" description="Helical" evidence="15">
    <location>
        <begin position="31"/>
        <end position="48"/>
    </location>
</feature>
<feature type="transmembrane region" description="Helical" evidence="15">
    <location>
        <begin position="332"/>
        <end position="354"/>
    </location>
</feature>
<keyword evidence="13 14" id="KW-0456">Lyase</keyword>
<dbReference type="Pfam" id="PF13426">
    <property type="entry name" value="PAS_9"/>
    <property type="match status" value="1"/>
</dbReference>
<evidence type="ECO:0000256" key="7">
    <source>
        <dbReference type="ARBA" id="ARBA00022741"/>
    </source>
</evidence>
<dbReference type="OrthoDB" id="6127067at2759"/>
<dbReference type="EC" id="4.6.1.1" evidence="4"/>
<dbReference type="SMART" id="SM00044">
    <property type="entry name" value="CYCc"/>
    <property type="match status" value="1"/>
</dbReference>
<dbReference type="Gene3D" id="3.30.450.20">
    <property type="entry name" value="PAS domain"/>
    <property type="match status" value="1"/>
</dbReference>
<keyword evidence="11" id="KW-0115">cAMP biosynthesis</keyword>
<reference evidence="17" key="2">
    <citation type="journal article" date="2007" name="Science">
        <title>Draft genome sequence of the sexually transmitted pathogen Trichomonas vaginalis.</title>
        <authorList>
            <person name="Carlton J.M."/>
            <person name="Hirt R.P."/>
            <person name="Silva J.C."/>
            <person name="Delcher A.L."/>
            <person name="Schatz M."/>
            <person name="Zhao Q."/>
            <person name="Wortman J.R."/>
            <person name="Bidwell S.L."/>
            <person name="Alsmark U.C.M."/>
            <person name="Besteiro S."/>
            <person name="Sicheritz-Ponten T."/>
            <person name="Noel C.J."/>
            <person name="Dacks J.B."/>
            <person name="Foster P.G."/>
            <person name="Simillion C."/>
            <person name="Van de Peer Y."/>
            <person name="Miranda-Saavedra D."/>
            <person name="Barton G.J."/>
            <person name="Westrop G.D."/>
            <person name="Mueller S."/>
            <person name="Dessi D."/>
            <person name="Fiori P.L."/>
            <person name="Ren Q."/>
            <person name="Paulsen I."/>
            <person name="Zhang H."/>
            <person name="Bastida-Corcuera F.D."/>
            <person name="Simoes-Barbosa A."/>
            <person name="Brown M.T."/>
            <person name="Hayes R.D."/>
            <person name="Mukherjee M."/>
            <person name="Okumura C.Y."/>
            <person name="Schneider R."/>
            <person name="Smith A.J."/>
            <person name="Vanacova S."/>
            <person name="Villalvazo M."/>
            <person name="Haas B.J."/>
            <person name="Pertea M."/>
            <person name="Feldblyum T.V."/>
            <person name="Utterback T.R."/>
            <person name="Shu C.L."/>
            <person name="Osoegawa K."/>
            <person name="de Jong P.J."/>
            <person name="Hrdy I."/>
            <person name="Horvathova L."/>
            <person name="Zubacova Z."/>
            <person name="Dolezal P."/>
            <person name="Malik S.B."/>
            <person name="Logsdon J.M. Jr."/>
            <person name="Henze K."/>
            <person name="Gupta A."/>
            <person name="Wang C.C."/>
            <person name="Dunne R.L."/>
            <person name="Upcroft J.A."/>
            <person name="Upcroft P."/>
            <person name="White O."/>
            <person name="Salzberg S.L."/>
            <person name="Tang P."/>
            <person name="Chiu C.-H."/>
            <person name="Lee Y.-S."/>
            <person name="Embley T.M."/>
            <person name="Coombs G.H."/>
            <person name="Mottram J.C."/>
            <person name="Tachezy J."/>
            <person name="Fraser-Liggett C.M."/>
            <person name="Johnson P.J."/>
        </authorList>
    </citation>
    <scope>NUCLEOTIDE SEQUENCE [LARGE SCALE GENOMIC DNA]</scope>
    <source>
        <strain evidence="17">G3</strain>
    </source>
</reference>
<keyword evidence="12 15" id="KW-0472">Membrane</keyword>
<feature type="transmembrane region" description="Helical" evidence="15">
    <location>
        <begin position="645"/>
        <end position="669"/>
    </location>
</feature>
<accession>A2F7J9</accession>
<keyword evidence="18" id="KW-1185">Reference proteome</keyword>
<evidence type="ECO:0000256" key="14">
    <source>
        <dbReference type="RuleBase" id="RU000405"/>
    </source>
</evidence>
<keyword evidence="8" id="KW-0067">ATP-binding</keyword>
<dbReference type="VEuPathDB" id="TrichDB:TVAGG3_0832760"/>
<dbReference type="eggNOG" id="KOG3619">
    <property type="taxonomic scope" value="Eukaryota"/>
</dbReference>
<feature type="domain" description="Guanylate cyclase" evidence="16">
    <location>
        <begin position="1072"/>
        <end position="1203"/>
    </location>
</feature>
<evidence type="ECO:0000313" key="18">
    <source>
        <dbReference type="Proteomes" id="UP000001542"/>
    </source>
</evidence>
<keyword evidence="7" id="KW-0547">Nucleotide-binding</keyword>
<keyword evidence="10 15" id="KW-1133">Transmembrane helix</keyword>
<dbReference type="SUPFAM" id="SSF55785">
    <property type="entry name" value="PYP-like sensor domain (PAS domain)"/>
    <property type="match status" value="1"/>
</dbReference>
<dbReference type="Pfam" id="PF00211">
    <property type="entry name" value="Guanylate_cyc"/>
    <property type="match status" value="1"/>
</dbReference>
<organism evidence="17 18">
    <name type="scientific">Trichomonas vaginalis (strain ATCC PRA-98 / G3)</name>
    <dbReference type="NCBI Taxonomy" id="412133"/>
    <lineage>
        <taxon>Eukaryota</taxon>
        <taxon>Metamonada</taxon>
        <taxon>Parabasalia</taxon>
        <taxon>Trichomonadida</taxon>
        <taxon>Trichomonadidae</taxon>
        <taxon>Trichomonas</taxon>
    </lineage>
</organism>
<evidence type="ECO:0000256" key="11">
    <source>
        <dbReference type="ARBA" id="ARBA00022998"/>
    </source>
</evidence>
<dbReference type="InterPro" id="IPR000014">
    <property type="entry name" value="PAS"/>
</dbReference>
<dbReference type="AlphaFoldDB" id="A2F7J9"/>
<dbReference type="CDD" id="cd07302">
    <property type="entry name" value="CHD"/>
    <property type="match status" value="1"/>
</dbReference>
<comment type="similarity">
    <text evidence="14">Belongs to the adenylyl cyclase class-4/guanylyl cyclase family.</text>
</comment>
<dbReference type="InterPro" id="IPR018297">
    <property type="entry name" value="A/G_cyclase_CS"/>
</dbReference>
<dbReference type="PROSITE" id="PS00452">
    <property type="entry name" value="GUANYLATE_CYCLASE_1"/>
    <property type="match status" value="1"/>
</dbReference>
<protein>
    <recommendedName>
        <fullName evidence="4">adenylate cyclase</fullName>
        <ecNumber evidence="4">4.6.1.1</ecNumber>
    </recommendedName>
</protein>
<evidence type="ECO:0000256" key="15">
    <source>
        <dbReference type="SAM" id="Phobius"/>
    </source>
</evidence>
<feature type="transmembrane region" description="Helical" evidence="15">
    <location>
        <begin position="521"/>
        <end position="545"/>
    </location>
</feature>
<evidence type="ECO:0000256" key="10">
    <source>
        <dbReference type="ARBA" id="ARBA00022989"/>
    </source>
</evidence>
<comment type="cofactor">
    <cofactor evidence="2">
        <name>Mg(2+)</name>
        <dbReference type="ChEBI" id="CHEBI:18420"/>
    </cofactor>
</comment>
<dbReference type="SUPFAM" id="SSF55073">
    <property type="entry name" value="Nucleotide cyclase"/>
    <property type="match status" value="1"/>
</dbReference>
<dbReference type="GO" id="GO:0046872">
    <property type="term" value="F:metal ion binding"/>
    <property type="evidence" value="ECO:0007669"/>
    <property type="project" value="UniProtKB-KW"/>
</dbReference>
<comment type="catalytic activity">
    <reaction evidence="1">
        <text>ATP = 3',5'-cyclic AMP + diphosphate</text>
        <dbReference type="Rhea" id="RHEA:15389"/>
        <dbReference type="ChEBI" id="CHEBI:30616"/>
        <dbReference type="ChEBI" id="CHEBI:33019"/>
        <dbReference type="ChEBI" id="CHEBI:58165"/>
        <dbReference type="EC" id="4.6.1.1"/>
    </reaction>
</comment>
<dbReference type="GO" id="GO:0004016">
    <property type="term" value="F:adenylate cyclase activity"/>
    <property type="evidence" value="ECO:0000318"/>
    <property type="project" value="GO_Central"/>
</dbReference>
<dbReference type="Gene3D" id="3.30.70.1230">
    <property type="entry name" value="Nucleotide cyclase"/>
    <property type="match status" value="1"/>
</dbReference>
<dbReference type="InterPro" id="IPR035965">
    <property type="entry name" value="PAS-like_dom_sf"/>
</dbReference>
<keyword evidence="9" id="KW-0460">Magnesium</keyword>
<dbReference type="EMBL" id="DS113649">
    <property type="protein sequence ID" value="EAX99106.1"/>
    <property type="molecule type" value="Genomic_DNA"/>
</dbReference>
<proteinExistence type="inferred from homology"/>
<dbReference type="GO" id="GO:0007189">
    <property type="term" value="P:adenylate cyclase-activating G protein-coupled receptor signaling pathway"/>
    <property type="evidence" value="ECO:0000318"/>
    <property type="project" value="GO_Central"/>
</dbReference>
<evidence type="ECO:0000256" key="4">
    <source>
        <dbReference type="ARBA" id="ARBA00012201"/>
    </source>
</evidence>
<evidence type="ECO:0000256" key="2">
    <source>
        <dbReference type="ARBA" id="ARBA00001946"/>
    </source>
</evidence>
<keyword evidence="6" id="KW-0479">Metal-binding</keyword>
<comment type="subcellular location">
    <subcellularLocation>
        <location evidence="3">Membrane</location>
        <topology evidence="3">Multi-pass membrane protein</topology>
    </subcellularLocation>
</comment>
<evidence type="ECO:0000256" key="1">
    <source>
        <dbReference type="ARBA" id="ARBA00001593"/>
    </source>
</evidence>
<evidence type="ECO:0000313" key="17">
    <source>
        <dbReference type="EMBL" id="EAX99106.1"/>
    </source>
</evidence>
<dbReference type="PROSITE" id="PS50125">
    <property type="entry name" value="GUANYLATE_CYCLASE_2"/>
    <property type="match status" value="1"/>
</dbReference>
<dbReference type="VEuPathDB" id="TrichDB:TVAG_236040"/>
<evidence type="ECO:0000256" key="3">
    <source>
        <dbReference type="ARBA" id="ARBA00004141"/>
    </source>
</evidence>
<name>A2F7J9_TRIV3</name>
<dbReference type="GO" id="GO:0005524">
    <property type="term" value="F:ATP binding"/>
    <property type="evidence" value="ECO:0007669"/>
    <property type="project" value="UniProtKB-KW"/>
</dbReference>
<sequence>MIVFWVLCALDTITCILYQGWHSIFYPEHAFIGSFLIIIAFYITDIIVDHFYTTKVHETPNLNKENSDIELNDLDNVDENIYEDDEYISTKLKHANHKLVELIYGSPHEAIKYAKFCAKNSQDNNLRVDCYRYLALMHSLEPEDLIEIRNMSRQSVNITKRQLLCDLQYEVFSINPDDDDVENYITHLHKILNKLRKIYFKIVEMISMAQPDDIEICLLMYQHYCHIFERYAKIYTINCPNSQKLSYVISTYFTEINADFNLSVAWRHNFGGIEREISSGDFSDDNIIFGTVNKANSSSLIRLSRNSQSHNFEFASAQNLASQNTLNTIYSFGLRSFTICSFLLIAFVICVAAMRANPPNYVVVAKGRSHNIINKIQNITSLPVNSIVKVTLEAVSSCNSEFNGLVNQTKDLKEFEDFSDYISEFSDYIYVFNVKTTKPNDVSTTWTSKSLYKQQNLTLHTSESSLAILLNTNYTLQCSKDTRKDLETSNDLFNSTIFMNSIFADEVKSKSHRFLVEFKNLYVYVTIMYLVVLAGLHLSSGYFAIYRRKTERNYFWNSLIEIDPNCLEETRKRLINGYGLTNQSSFSKSDFNESENNILGSDELESGSGTSKNDQNLEYKTIDPDKVLSTEKTKRENFIQKMNGTFLYILISVIFYVLWSTLVFCYPFPILTYFDRISYYETISTNLYQSTAAVQQIINYNLIEVMKKNLGEKTANMTKFRILRQFILGKVSDKFGYDDKIYRKSSKGDIKNLLNTAIDQFNLITNLTRKFGEGGFTNNSLIEEATLIAFIDLVETTGNVSLICEDIISYYRNQYDIFRVFNRVIAAFFSLIYLIFVVYRIYMYFSEFSVFKNFLLIIPNNNKQAITMAFDLFSNKKKNDNLSNEVSLSRHIIKQSLNGILMVNSLGIIQDVNNSAISILNRKKEDIIQQKITQILSDVNESNNSNLNQMFNQLFVDQSEDNNTPDNIMSVTKTSSVTEVENTVTIRTGNGNLKLVSCKVIKMTDIKMWGDEMTYAFILRDITEFNRSESELKGAQARVENLLTKIMPKVIATRLMSKSDREDIISCVDKAVIIFIGIHDFVSWCTNKNHEDIMQLLDVIFSKFDRKIAKYPTLVKIKMINGVYMAAAGLFNEVSDRTPVHEAVEFCLACGKWVMERNNTEETKIHLNIGVNYDGPIISGVLGREKPLFDVWGDAVNVSARLETSSYIDTIQMLPQTYHTLPEGYYNAFERNDVFLKGKGTTNTFSIPLPGSYSVFS</sequence>
<dbReference type="STRING" id="5722.A2F7J9"/>